<sequence length="334" mass="38745">MEETELTRKAINEILKDMNVCKKNEISVTERKVKPNKRFLGRTLNSMITHNKRESDRTQRQCQRKLLELEAKRRKMLYRESYRSKTKDTHEVLSNSCDEKRKQRKRKHKKKKKKRRKRYNSSTNTSDSEAKEEEFLKQKYQSVNDRSEFYNGETKGEQNIDGYYISPNFTYATMAFNHHMNRLWIHQQLVNEQLLAKKELLDNSAPNLPVDITLSSSSDTSLNVSINSSSAEEDENGIITFYLSSDEENFNEKFNDIAKLKKEDKQTYLSLDSKTSDQATETRINSDVMVLSSSSSSSSGSESEGNVRKTDAAPENPKFIQNSFNALIVDLTQE</sequence>
<dbReference type="Proteomes" id="UP000078200">
    <property type="component" value="Unassembled WGS sequence"/>
</dbReference>
<protein>
    <submittedName>
        <fullName evidence="2">Uncharacterized protein</fullName>
    </submittedName>
</protein>
<feature type="region of interest" description="Disordered" evidence="1">
    <location>
        <begin position="78"/>
        <end position="133"/>
    </location>
</feature>
<feature type="compositionally biased region" description="Basic residues" evidence="1">
    <location>
        <begin position="102"/>
        <end position="119"/>
    </location>
</feature>
<dbReference type="STRING" id="7395.A0A1A9VMZ5"/>
<organism evidence="2 3">
    <name type="scientific">Glossina austeni</name>
    <name type="common">Savannah tsetse fly</name>
    <dbReference type="NCBI Taxonomy" id="7395"/>
    <lineage>
        <taxon>Eukaryota</taxon>
        <taxon>Metazoa</taxon>
        <taxon>Ecdysozoa</taxon>
        <taxon>Arthropoda</taxon>
        <taxon>Hexapoda</taxon>
        <taxon>Insecta</taxon>
        <taxon>Pterygota</taxon>
        <taxon>Neoptera</taxon>
        <taxon>Endopterygota</taxon>
        <taxon>Diptera</taxon>
        <taxon>Brachycera</taxon>
        <taxon>Muscomorpha</taxon>
        <taxon>Hippoboscoidea</taxon>
        <taxon>Glossinidae</taxon>
        <taxon>Glossina</taxon>
    </lineage>
</organism>
<evidence type="ECO:0000256" key="1">
    <source>
        <dbReference type="SAM" id="MobiDB-lite"/>
    </source>
</evidence>
<dbReference type="EnsemblMetazoa" id="GAUT042158-RA">
    <property type="protein sequence ID" value="GAUT042158-PA"/>
    <property type="gene ID" value="GAUT042158"/>
</dbReference>
<evidence type="ECO:0000313" key="3">
    <source>
        <dbReference type="Proteomes" id="UP000078200"/>
    </source>
</evidence>
<evidence type="ECO:0000313" key="2">
    <source>
        <dbReference type="EnsemblMetazoa" id="GAUT042158-PA"/>
    </source>
</evidence>
<reference evidence="2" key="1">
    <citation type="submission" date="2020-05" db="UniProtKB">
        <authorList>
            <consortium name="EnsemblMetazoa"/>
        </authorList>
    </citation>
    <scope>IDENTIFICATION</scope>
    <source>
        <strain evidence="2">TTRI</strain>
    </source>
</reference>
<dbReference type="VEuPathDB" id="VectorBase:GAUT042158"/>
<name>A0A1A9VMZ5_GLOAU</name>
<keyword evidence="3" id="KW-1185">Reference proteome</keyword>
<accession>A0A1A9VMZ5</accession>
<feature type="compositionally biased region" description="Low complexity" evidence="1">
    <location>
        <begin position="292"/>
        <end position="304"/>
    </location>
</feature>
<feature type="region of interest" description="Disordered" evidence="1">
    <location>
        <begin position="289"/>
        <end position="318"/>
    </location>
</feature>
<dbReference type="AlphaFoldDB" id="A0A1A9VMZ5"/>
<proteinExistence type="predicted"/>
<feature type="compositionally biased region" description="Basic and acidic residues" evidence="1">
    <location>
        <begin position="78"/>
        <end position="101"/>
    </location>
</feature>